<evidence type="ECO:0008006" key="3">
    <source>
        <dbReference type="Google" id="ProtNLM"/>
    </source>
</evidence>
<proteinExistence type="predicted"/>
<dbReference type="AlphaFoldDB" id="A0AAV4WYY1"/>
<evidence type="ECO:0000313" key="2">
    <source>
        <dbReference type="Proteomes" id="UP001054837"/>
    </source>
</evidence>
<keyword evidence="2" id="KW-1185">Reference proteome</keyword>
<name>A0AAV4WYY1_9ARAC</name>
<reference evidence="1 2" key="1">
    <citation type="submission" date="2021-06" db="EMBL/GenBank/DDBJ databases">
        <title>Caerostris darwini draft genome.</title>
        <authorList>
            <person name="Kono N."/>
            <person name="Arakawa K."/>
        </authorList>
    </citation>
    <scope>NUCLEOTIDE SEQUENCE [LARGE SCALE GENOMIC DNA]</scope>
</reference>
<dbReference type="Proteomes" id="UP001054837">
    <property type="component" value="Unassembled WGS sequence"/>
</dbReference>
<protein>
    <recommendedName>
        <fullName evidence="3">Maturase K</fullName>
    </recommendedName>
</protein>
<accession>A0AAV4WYY1</accession>
<gene>
    <name evidence="1" type="ORF">CDAR_224481</name>
</gene>
<comment type="caution">
    <text evidence="1">The sequence shown here is derived from an EMBL/GenBank/DDBJ whole genome shotgun (WGS) entry which is preliminary data.</text>
</comment>
<sequence length="154" mass="17869">MGRELVNCPSTEFLDVRKWSNFDYLLGFLPPSRPLIATIRRGTNAALPFSHLITNRRRFVVSNGIHLSSLVPLFYKRIIVWERPIHYFIRTLLFVSIRRTKIYLLPQRALPVILTTEGHFGSGSDHFIYSLTARYGLLYGCSNSREIIKGCRRK</sequence>
<organism evidence="1 2">
    <name type="scientific">Caerostris darwini</name>
    <dbReference type="NCBI Taxonomy" id="1538125"/>
    <lineage>
        <taxon>Eukaryota</taxon>
        <taxon>Metazoa</taxon>
        <taxon>Ecdysozoa</taxon>
        <taxon>Arthropoda</taxon>
        <taxon>Chelicerata</taxon>
        <taxon>Arachnida</taxon>
        <taxon>Araneae</taxon>
        <taxon>Araneomorphae</taxon>
        <taxon>Entelegynae</taxon>
        <taxon>Araneoidea</taxon>
        <taxon>Araneidae</taxon>
        <taxon>Caerostris</taxon>
    </lineage>
</organism>
<dbReference type="EMBL" id="BPLQ01015351">
    <property type="protein sequence ID" value="GIY87553.1"/>
    <property type="molecule type" value="Genomic_DNA"/>
</dbReference>
<evidence type="ECO:0000313" key="1">
    <source>
        <dbReference type="EMBL" id="GIY87553.1"/>
    </source>
</evidence>